<feature type="domain" description="RING-type" evidence="10">
    <location>
        <begin position="264"/>
        <end position="305"/>
    </location>
</feature>
<keyword evidence="3" id="KW-0808">Transferase</keyword>
<keyword evidence="4" id="KW-0479">Metal-binding</keyword>
<dbReference type="Pfam" id="PF13639">
    <property type="entry name" value="zf-RING_2"/>
    <property type="match status" value="1"/>
</dbReference>
<evidence type="ECO:0000256" key="3">
    <source>
        <dbReference type="ARBA" id="ARBA00022679"/>
    </source>
</evidence>
<evidence type="ECO:0000256" key="6">
    <source>
        <dbReference type="ARBA" id="ARBA00022786"/>
    </source>
</evidence>
<evidence type="ECO:0000256" key="7">
    <source>
        <dbReference type="ARBA" id="ARBA00022833"/>
    </source>
</evidence>
<dbReference type="PANTHER" id="PTHR45931">
    <property type="entry name" value="SI:CH211-59O9.10"/>
    <property type="match status" value="1"/>
</dbReference>
<dbReference type="AlphaFoldDB" id="A0AA36CRB5"/>
<dbReference type="InterPro" id="IPR001841">
    <property type="entry name" value="Znf_RING"/>
</dbReference>
<dbReference type="GO" id="GO:0005634">
    <property type="term" value="C:nucleus"/>
    <property type="evidence" value="ECO:0007669"/>
    <property type="project" value="TreeGrafter"/>
</dbReference>
<dbReference type="Pfam" id="PF14369">
    <property type="entry name" value="Zn_ribbon_19"/>
    <property type="match status" value="1"/>
</dbReference>
<dbReference type="InterPro" id="IPR039525">
    <property type="entry name" value="RNF126-like_zinc-ribbon"/>
</dbReference>
<feature type="region of interest" description="Disordered" evidence="9">
    <location>
        <begin position="75"/>
        <end position="129"/>
    </location>
</feature>
<keyword evidence="5 8" id="KW-0863">Zinc-finger</keyword>
<dbReference type="GO" id="GO:0008270">
    <property type="term" value="F:zinc ion binding"/>
    <property type="evidence" value="ECO:0007669"/>
    <property type="project" value="UniProtKB-KW"/>
</dbReference>
<dbReference type="SUPFAM" id="SSF57850">
    <property type="entry name" value="RING/U-box"/>
    <property type="match status" value="1"/>
</dbReference>
<evidence type="ECO:0000256" key="5">
    <source>
        <dbReference type="ARBA" id="ARBA00022771"/>
    </source>
</evidence>
<dbReference type="InterPro" id="IPR051834">
    <property type="entry name" value="RING_finger_E3_ligase"/>
</dbReference>
<dbReference type="PROSITE" id="PS50089">
    <property type="entry name" value="ZF_RING_2"/>
    <property type="match status" value="1"/>
</dbReference>
<dbReference type="SMART" id="SM00184">
    <property type="entry name" value="RING"/>
    <property type="match status" value="1"/>
</dbReference>
<sequence>MADPAYYCHQCQRQVRSQGSDLKCADCGGEFIEELTNNPYFQVVRHAAPHGHAHAHAHLPHAHAHAHGHSHMIFPGPPQAATARPPGASASPGFTFHVRQHPAPAGNASSTAPPDATAPPQPGPAAPAQENSLMGLIGQQQQANIPQAHRPPNQHTYQIPGNRRVIFAGGQPPENMLANILGGLGGAENVTLHLNIQAQPGAGGSGMFAGNMDLAQGIDLDHIVTTLLNGFDGPPPAEGLTAAEIERIPRATVTQAQVDNETQCTTCMDTFRLDEPVLQLNCNHIFHRDCLVPWFERHRTCPICRQEVDSTTWRPPPPPAAMDDYMDLD</sequence>
<dbReference type="EC" id="2.3.2.27" evidence="2"/>
<evidence type="ECO:0000313" key="12">
    <source>
        <dbReference type="Proteomes" id="UP001177023"/>
    </source>
</evidence>
<evidence type="ECO:0000256" key="4">
    <source>
        <dbReference type="ARBA" id="ARBA00022723"/>
    </source>
</evidence>
<dbReference type="InterPro" id="IPR013083">
    <property type="entry name" value="Znf_RING/FYVE/PHD"/>
</dbReference>
<gene>
    <name evidence="11" type="ORF">MSPICULIGERA_LOCUS12211</name>
</gene>
<evidence type="ECO:0000256" key="8">
    <source>
        <dbReference type="PROSITE-ProRule" id="PRU00175"/>
    </source>
</evidence>
<proteinExistence type="predicted"/>
<dbReference type="Gene3D" id="3.30.40.10">
    <property type="entry name" value="Zinc/RING finger domain, C3HC4 (zinc finger)"/>
    <property type="match status" value="1"/>
</dbReference>
<evidence type="ECO:0000256" key="1">
    <source>
        <dbReference type="ARBA" id="ARBA00000900"/>
    </source>
</evidence>
<evidence type="ECO:0000259" key="10">
    <source>
        <dbReference type="PROSITE" id="PS50089"/>
    </source>
</evidence>
<accession>A0AA36CRB5</accession>
<evidence type="ECO:0000256" key="2">
    <source>
        <dbReference type="ARBA" id="ARBA00012483"/>
    </source>
</evidence>
<comment type="catalytic activity">
    <reaction evidence="1">
        <text>S-ubiquitinyl-[E2 ubiquitin-conjugating enzyme]-L-cysteine + [acceptor protein]-L-lysine = [E2 ubiquitin-conjugating enzyme]-L-cysteine + N(6)-ubiquitinyl-[acceptor protein]-L-lysine.</text>
        <dbReference type="EC" id="2.3.2.27"/>
    </reaction>
</comment>
<evidence type="ECO:0000256" key="9">
    <source>
        <dbReference type="SAM" id="MobiDB-lite"/>
    </source>
</evidence>
<dbReference type="Proteomes" id="UP001177023">
    <property type="component" value="Unassembled WGS sequence"/>
</dbReference>
<dbReference type="GO" id="GO:0006511">
    <property type="term" value="P:ubiquitin-dependent protein catabolic process"/>
    <property type="evidence" value="ECO:0007669"/>
    <property type="project" value="TreeGrafter"/>
</dbReference>
<keyword evidence="12" id="KW-1185">Reference proteome</keyword>
<protein>
    <recommendedName>
        <fullName evidence="2">RING-type E3 ubiquitin transferase</fullName>
        <ecNumber evidence="2">2.3.2.27</ecNumber>
    </recommendedName>
</protein>
<dbReference type="PANTHER" id="PTHR45931:SF16">
    <property type="entry name" value="RING_U-BOX SUPERFAMILY PROTEIN"/>
    <property type="match status" value="1"/>
</dbReference>
<keyword evidence="7" id="KW-0862">Zinc</keyword>
<evidence type="ECO:0000313" key="11">
    <source>
        <dbReference type="EMBL" id="CAJ0573865.1"/>
    </source>
</evidence>
<dbReference type="CDD" id="cd16454">
    <property type="entry name" value="RING-H2_PA-TM-RING"/>
    <property type="match status" value="1"/>
</dbReference>
<keyword evidence="6" id="KW-0833">Ubl conjugation pathway</keyword>
<feature type="compositionally biased region" description="Pro residues" evidence="9">
    <location>
        <begin position="116"/>
        <end position="125"/>
    </location>
</feature>
<dbReference type="EMBL" id="CATQJA010002624">
    <property type="protein sequence ID" value="CAJ0573865.1"/>
    <property type="molecule type" value="Genomic_DNA"/>
</dbReference>
<feature type="non-terminal residue" evidence="11">
    <location>
        <position position="1"/>
    </location>
</feature>
<reference evidence="11" key="1">
    <citation type="submission" date="2023-06" db="EMBL/GenBank/DDBJ databases">
        <authorList>
            <person name="Delattre M."/>
        </authorList>
    </citation>
    <scope>NUCLEOTIDE SEQUENCE</scope>
    <source>
        <strain evidence="11">AF72</strain>
    </source>
</reference>
<dbReference type="GO" id="GO:0061630">
    <property type="term" value="F:ubiquitin protein ligase activity"/>
    <property type="evidence" value="ECO:0007669"/>
    <property type="project" value="UniProtKB-EC"/>
</dbReference>
<organism evidence="11 12">
    <name type="scientific">Mesorhabditis spiculigera</name>
    <dbReference type="NCBI Taxonomy" id="96644"/>
    <lineage>
        <taxon>Eukaryota</taxon>
        <taxon>Metazoa</taxon>
        <taxon>Ecdysozoa</taxon>
        <taxon>Nematoda</taxon>
        <taxon>Chromadorea</taxon>
        <taxon>Rhabditida</taxon>
        <taxon>Rhabditina</taxon>
        <taxon>Rhabditomorpha</taxon>
        <taxon>Rhabditoidea</taxon>
        <taxon>Rhabditidae</taxon>
        <taxon>Mesorhabditinae</taxon>
        <taxon>Mesorhabditis</taxon>
    </lineage>
</organism>
<comment type="caution">
    <text evidence="11">The sequence shown here is derived from an EMBL/GenBank/DDBJ whole genome shotgun (WGS) entry which is preliminary data.</text>
</comment>
<name>A0AA36CRB5_9BILA</name>